<protein>
    <submittedName>
        <fullName evidence="1">WSSV202</fullName>
    </submittedName>
</protein>
<organism evidence="1">
    <name type="scientific">White spot syndrome virus</name>
    <dbReference type="NCBI Taxonomy" id="342409"/>
    <lineage>
        <taxon>Viruses</taxon>
        <taxon>Viruses incertae sedis</taxon>
        <taxon>Naldaviricetes</taxon>
        <taxon>Nimaviridae</taxon>
        <taxon>Whispovirus</taxon>
    </lineage>
</organism>
<name>A0A2I6SBV6_9VIRU</name>
<dbReference type="Proteomes" id="UP000267352">
    <property type="component" value="Segment"/>
</dbReference>
<accession>A0A2I6SBV6</accession>
<reference evidence="1" key="1">
    <citation type="submission" date="2017-12" db="EMBL/GenBank/DDBJ databases">
        <authorList>
            <person name="Katneni V.K."/>
            <person name="Shekhar M.S."/>
            <person name="Otta S.K."/>
            <person name="Karthic K."/>
            <person name="Jangam A.K."/>
            <person name="Gopikrishna G."/>
            <person name="Vijayan K.K."/>
        </authorList>
    </citation>
    <scope>NUCLEOTIDE SEQUENCE [LARGE SCALE GENOMIC DNA]</scope>
    <source>
        <strain evidence="1">IN_AP4RU</strain>
    </source>
</reference>
<reference evidence="1" key="2">
    <citation type="journal article" date="2018" name="Genome Announc.">
        <title>First Report of a Complete Genome Sequence of White spot syndrome virus from India.</title>
        <authorList>
            <person name="Vinaya Kumar K."/>
            <person name="Shekhar M.S."/>
            <person name="Otta S.K."/>
            <person name="Karthic K."/>
            <person name="Ashok Kumar J."/>
            <person name="Gopikrishna G."/>
            <person name="Vijayan K.K."/>
        </authorList>
    </citation>
    <scope>NUCLEOTIDE SEQUENCE</scope>
    <source>
        <strain evidence="1">IN_AP4RU</strain>
    </source>
</reference>
<sequence>MWPAKFTCNFIAGSSGETPTISTCRDAVTFLGRAPRKKMAGWDDQSAVGKPL</sequence>
<proteinExistence type="predicted"/>
<dbReference type="EMBL" id="MG702567">
    <property type="protein sequence ID" value="AUO15032.1"/>
    <property type="molecule type" value="Genomic_DNA"/>
</dbReference>
<evidence type="ECO:0000313" key="1">
    <source>
        <dbReference type="EMBL" id="AUO15032.1"/>
    </source>
</evidence>